<dbReference type="InterPro" id="IPR050300">
    <property type="entry name" value="GDXG_lipolytic_enzyme"/>
</dbReference>
<feature type="domain" description="BD-FAE-like" evidence="2">
    <location>
        <begin position="54"/>
        <end position="157"/>
    </location>
</feature>
<dbReference type="AlphaFoldDB" id="A0A0C3HL73"/>
<evidence type="ECO:0000259" key="2">
    <source>
        <dbReference type="Pfam" id="PF20434"/>
    </source>
</evidence>
<dbReference type="Pfam" id="PF20434">
    <property type="entry name" value="BD-FAE"/>
    <property type="match status" value="1"/>
</dbReference>
<dbReference type="InterPro" id="IPR029058">
    <property type="entry name" value="AB_hydrolase_fold"/>
</dbReference>
<reference evidence="3 4" key="1">
    <citation type="submission" date="2014-04" db="EMBL/GenBank/DDBJ databases">
        <authorList>
            <consortium name="DOE Joint Genome Institute"/>
            <person name="Kuo A."/>
            <person name="Martino E."/>
            <person name="Perotto S."/>
            <person name="Kohler A."/>
            <person name="Nagy L.G."/>
            <person name="Floudas D."/>
            <person name="Copeland A."/>
            <person name="Barry K.W."/>
            <person name="Cichocki N."/>
            <person name="Veneault-Fourrey C."/>
            <person name="LaButti K."/>
            <person name="Lindquist E.A."/>
            <person name="Lipzen A."/>
            <person name="Lundell T."/>
            <person name="Morin E."/>
            <person name="Murat C."/>
            <person name="Sun H."/>
            <person name="Tunlid A."/>
            <person name="Henrissat B."/>
            <person name="Grigoriev I.V."/>
            <person name="Hibbett D.S."/>
            <person name="Martin F."/>
            <person name="Nordberg H.P."/>
            <person name="Cantor M.N."/>
            <person name="Hua S.X."/>
        </authorList>
    </citation>
    <scope>NUCLEOTIDE SEQUENCE [LARGE SCALE GENOMIC DNA]</scope>
    <source>
        <strain evidence="3 4">Zn</strain>
    </source>
</reference>
<dbReference type="SUPFAM" id="SSF53474">
    <property type="entry name" value="alpha/beta-Hydrolases"/>
    <property type="match status" value="1"/>
</dbReference>
<evidence type="ECO:0000256" key="1">
    <source>
        <dbReference type="ARBA" id="ARBA00022801"/>
    </source>
</evidence>
<dbReference type="Gene3D" id="3.40.50.1820">
    <property type="entry name" value="alpha/beta hydrolase"/>
    <property type="match status" value="1"/>
</dbReference>
<gene>
    <name evidence="3" type="ORF">OIDMADRAFT_100472</name>
</gene>
<dbReference type="InterPro" id="IPR049492">
    <property type="entry name" value="BD-FAE-like_dom"/>
</dbReference>
<evidence type="ECO:0000313" key="4">
    <source>
        <dbReference type="Proteomes" id="UP000054321"/>
    </source>
</evidence>
<organism evidence="3 4">
    <name type="scientific">Oidiodendron maius (strain Zn)</name>
    <dbReference type="NCBI Taxonomy" id="913774"/>
    <lineage>
        <taxon>Eukaryota</taxon>
        <taxon>Fungi</taxon>
        <taxon>Dikarya</taxon>
        <taxon>Ascomycota</taxon>
        <taxon>Pezizomycotina</taxon>
        <taxon>Leotiomycetes</taxon>
        <taxon>Leotiomycetes incertae sedis</taxon>
        <taxon>Myxotrichaceae</taxon>
        <taxon>Oidiodendron</taxon>
    </lineage>
</organism>
<dbReference type="OrthoDB" id="433474at2759"/>
<evidence type="ECO:0000313" key="3">
    <source>
        <dbReference type="EMBL" id="KIN08981.1"/>
    </source>
</evidence>
<protein>
    <recommendedName>
        <fullName evidence="2">BD-FAE-like domain-containing protein</fullName>
    </recommendedName>
</protein>
<reference evidence="4" key="2">
    <citation type="submission" date="2015-01" db="EMBL/GenBank/DDBJ databases">
        <title>Evolutionary Origins and Diversification of the Mycorrhizal Mutualists.</title>
        <authorList>
            <consortium name="DOE Joint Genome Institute"/>
            <consortium name="Mycorrhizal Genomics Consortium"/>
            <person name="Kohler A."/>
            <person name="Kuo A."/>
            <person name="Nagy L.G."/>
            <person name="Floudas D."/>
            <person name="Copeland A."/>
            <person name="Barry K.W."/>
            <person name="Cichocki N."/>
            <person name="Veneault-Fourrey C."/>
            <person name="LaButti K."/>
            <person name="Lindquist E.A."/>
            <person name="Lipzen A."/>
            <person name="Lundell T."/>
            <person name="Morin E."/>
            <person name="Murat C."/>
            <person name="Riley R."/>
            <person name="Ohm R."/>
            <person name="Sun H."/>
            <person name="Tunlid A."/>
            <person name="Henrissat B."/>
            <person name="Grigoriev I.V."/>
            <person name="Hibbett D.S."/>
            <person name="Martin F."/>
        </authorList>
    </citation>
    <scope>NUCLEOTIDE SEQUENCE [LARGE SCALE GENOMIC DNA]</scope>
    <source>
        <strain evidence="4">Zn</strain>
    </source>
</reference>
<proteinExistence type="predicted"/>
<dbReference type="GO" id="GO:0016787">
    <property type="term" value="F:hydrolase activity"/>
    <property type="evidence" value="ECO:0007669"/>
    <property type="project" value="UniProtKB-KW"/>
</dbReference>
<keyword evidence="1" id="KW-0378">Hydrolase</keyword>
<dbReference type="PANTHER" id="PTHR48081:SF33">
    <property type="entry name" value="KYNURENINE FORMAMIDASE"/>
    <property type="match status" value="1"/>
</dbReference>
<name>A0A0C3HL73_OIDMZ</name>
<dbReference type="STRING" id="913774.A0A0C3HL73"/>
<keyword evidence="4" id="KW-1185">Reference proteome</keyword>
<dbReference type="HOGENOM" id="CLU_012494_8_0_1"/>
<dbReference type="InParanoid" id="A0A0C3HL73"/>
<accession>A0A0C3HL73</accession>
<sequence>MDAIRRAIASATITFGPTDDVKWRDAYTPFYPEFPKDIQRLRDEIYGPGERNKLDVYVPASEKADKPVVVFIHGGGFFSGDKEWSEKVYANVGYYFAQQGIISVVANHQLVPHAKYPGGADDMRLVREWIYEHISAPKYGQGSVQNVFLFGHSSGGAHICMDLFAEGDPNRTPKDPLFPPVAGVILLDVPFWFDKNKPARARNLRHYWGSEDENLWGPKSALGLFQRIPDNSPVLDSRKLPIFVGSVEWEIPETTDAMVMFFNAYRARSKPTGTLPTVHVLKKHNHLTNILSIGTEDTAQADKIMEFINDCLASPSPPTV</sequence>
<dbReference type="PANTHER" id="PTHR48081">
    <property type="entry name" value="AB HYDROLASE SUPERFAMILY PROTEIN C4A8.06C"/>
    <property type="match status" value="1"/>
</dbReference>
<dbReference type="Proteomes" id="UP000054321">
    <property type="component" value="Unassembled WGS sequence"/>
</dbReference>
<dbReference type="EMBL" id="KN832870">
    <property type="protein sequence ID" value="KIN08981.1"/>
    <property type="molecule type" value="Genomic_DNA"/>
</dbReference>